<dbReference type="InterPro" id="IPR044159">
    <property type="entry name" value="IQM"/>
</dbReference>
<accession>A0A1A6A9Q9</accession>
<evidence type="ECO:0000256" key="4">
    <source>
        <dbReference type="ARBA" id="ARBA00023242"/>
    </source>
</evidence>
<name>A0A1A6A9Q9_9TREE</name>
<dbReference type="GO" id="GO:0005634">
    <property type="term" value="C:nucleus"/>
    <property type="evidence" value="ECO:0007669"/>
    <property type="project" value="UniProtKB-SubCell"/>
</dbReference>
<feature type="compositionally biased region" description="Basic and acidic residues" evidence="5">
    <location>
        <begin position="218"/>
        <end position="227"/>
    </location>
</feature>
<feature type="compositionally biased region" description="Basic and acidic residues" evidence="5">
    <location>
        <begin position="594"/>
        <end position="612"/>
    </location>
</feature>
<feature type="region of interest" description="Disordered" evidence="5">
    <location>
        <begin position="202"/>
        <end position="227"/>
    </location>
</feature>
<evidence type="ECO:0000256" key="1">
    <source>
        <dbReference type="ARBA" id="ARBA00004123"/>
    </source>
</evidence>
<dbReference type="PANTHER" id="PTHR31250">
    <property type="entry name" value="IQ DOMAIN-CONTAINING PROTEIN IQM3"/>
    <property type="match status" value="1"/>
</dbReference>
<comment type="subcellular location">
    <subcellularLocation>
        <location evidence="2">Cytoplasm</location>
    </subcellularLocation>
    <subcellularLocation>
        <location evidence="1">Nucleus</location>
    </subcellularLocation>
</comment>
<reference evidence="6" key="1">
    <citation type="submission" date="2013-07" db="EMBL/GenBank/DDBJ databases">
        <title>The Genome Sequence of Cryptococcus dejecticola CBS10117.</title>
        <authorList>
            <consortium name="The Broad Institute Genome Sequencing Platform"/>
            <person name="Cuomo C."/>
            <person name="Litvintseva A."/>
            <person name="Chen Y."/>
            <person name="Heitman J."/>
            <person name="Sun S."/>
            <person name="Springer D."/>
            <person name="Dromer F."/>
            <person name="Young S.K."/>
            <person name="Zeng Q."/>
            <person name="Gargeya S."/>
            <person name="Fitzgerald M."/>
            <person name="Abouelleil A."/>
            <person name="Alvarado L."/>
            <person name="Berlin A.M."/>
            <person name="Chapman S.B."/>
            <person name="Dewar J."/>
            <person name="Goldberg J."/>
            <person name="Griggs A."/>
            <person name="Gujja S."/>
            <person name="Hansen M."/>
            <person name="Howarth C."/>
            <person name="Imamovic A."/>
            <person name="Larimer J."/>
            <person name="McCowan C."/>
            <person name="Murphy C."/>
            <person name="Pearson M."/>
            <person name="Priest M."/>
            <person name="Roberts A."/>
            <person name="Saif S."/>
            <person name="Shea T."/>
            <person name="Sykes S."/>
            <person name="Wortman J."/>
            <person name="Nusbaum C."/>
            <person name="Birren B."/>
        </authorList>
    </citation>
    <scope>NUCLEOTIDE SEQUENCE [LARGE SCALE GENOMIC DNA]</scope>
    <source>
        <strain evidence="6">CBS 10117</strain>
    </source>
</reference>
<keyword evidence="4" id="KW-0539">Nucleus</keyword>
<dbReference type="InterPro" id="IPR000048">
    <property type="entry name" value="IQ_motif_EF-hand-BS"/>
</dbReference>
<feature type="compositionally biased region" description="Basic and acidic residues" evidence="5">
    <location>
        <begin position="643"/>
        <end position="667"/>
    </location>
</feature>
<dbReference type="VEuPathDB" id="FungiDB:I303_02804"/>
<dbReference type="AlphaFoldDB" id="A0A1A6A9Q9"/>
<dbReference type="PROSITE" id="PS50096">
    <property type="entry name" value="IQ"/>
    <property type="match status" value="1"/>
</dbReference>
<protein>
    <submittedName>
        <fullName evidence="6">IQ domain-containing calmodulin-binding protein</fullName>
    </submittedName>
</protein>
<feature type="compositionally biased region" description="Polar residues" evidence="5">
    <location>
        <begin position="23"/>
        <end position="40"/>
    </location>
</feature>
<organism evidence="6">
    <name type="scientific">Kwoniella dejecticola CBS 10117</name>
    <dbReference type="NCBI Taxonomy" id="1296121"/>
    <lineage>
        <taxon>Eukaryota</taxon>
        <taxon>Fungi</taxon>
        <taxon>Dikarya</taxon>
        <taxon>Basidiomycota</taxon>
        <taxon>Agaricomycotina</taxon>
        <taxon>Tremellomycetes</taxon>
        <taxon>Tremellales</taxon>
        <taxon>Cryptococcaceae</taxon>
        <taxon>Kwoniella</taxon>
    </lineage>
</organism>
<sequence>MSGNYQNPSTTEDTRTTEAATASQDQGNSAAASDQATTPKPNKLDKVKSVFSLGPPISTTQGHETSQEESIRRKYETLSNENPEELERRGRAAMMIQKTYRGHVDRQRVKAMRLQKDARWDDLVKQTGEAAYTKGQLDNKNDVKSRWRRAVQAASRLEKGEGVYNPPNHLTEDIPAEELSEKVKKQRKATFWGSLSIPIGKTADTDATSRPGHGHGQGKGDERERDENEVLPFHSKALEQQHWLEMIDGKHRYGSNMKYYFRKWKEDETTSDNFFRWLDRGQGKDLDLEVLPRERLEKERITYLSAEQRLNYLVKVDRDGLLRWARNNELVDTAAGKWKDAGDGNGIIPEDDLSCDEGEEEGDQHHSKANMEDVYASTSSTPWKQRQHPSGSSSTDSLSSDSYSAESDLDDNEDTHYVGLDKEEEKGWLERKKKRLTPGGMRKELLRKTVRRNTWIYVSDMKLNLFIGIKKSGTFQHSSCKSERVHPMFLAGGKVTSAGIIVVKHGLIKSLNPLSGHYRSSIDHFRAFIGQLEGRGVDLSHVKIAKSVLSLWGLSKYSRFTKREQSLITHVKKALHLSSEPTEEEKSAQLQANAEREEKEHQERMKDIHAAEQESGYVQKNEHGQDDEEEEEEVRRLRRRVLYGKEKESDIENKERKEDTEREVRPT</sequence>
<dbReference type="OrthoDB" id="7344096at2759"/>
<dbReference type="STRING" id="1296121.A0A1A6A9Q9"/>
<evidence type="ECO:0000256" key="3">
    <source>
        <dbReference type="ARBA" id="ARBA00022490"/>
    </source>
</evidence>
<gene>
    <name evidence="6" type="ORF">I303_02804</name>
</gene>
<dbReference type="PANTHER" id="PTHR31250:SF27">
    <property type="entry name" value="IQ DOMAIN-CONTAINING PROTEIN IQM5"/>
    <property type="match status" value="1"/>
</dbReference>
<dbReference type="SMART" id="SM00015">
    <property type="entry name" value="IQ"/>
    <property type="match status" value="1"/>
</dbReference>
<proteinExistence type="predicted"/>
<keyword evidence="3" id="KW-0963">Cytoplasm</keyword>
<evidence type="ECO:0000313" key="6">
    <source>
        <dbReference type="EMBL" id="OBR86789.1"/>
    </source>
</evidence>
<dbReference type="CDD" id="cd23767">
    <property type="entry name" value="IQCD"/>
    <property type="match status" value="1"/>
</dbReference>
<evidence type="ECO:0000256" key="2">
    <source>
        <dbReference type="ARBA" id="ARBA00004496"/>
    </source>
</evidence>
<feature type="compositionally biased region" description="Basic and acidic residues" evidence="5">
    <location>
        <begin position="65"/>
        <end position="76"/>
    </location>
</feature>
<dbReference type="EMBL" id="KI894029">
    <property type="protein sequence ID" value="OBR86789.1"/>
    <property type="molecule type" value="Genomic_DNA"/>
</dbReference>
<feature type="compositionally biased region" description="Low complexity" evidence="5">
    <location>
        <begin position="390"/>
        <end position="406"/>
    </location>
</feature>
<feature type="region of interest" description="Disordered" evidence="5">
    <location>
        <begin position="1"/>
        <end position="89"/>
    </location>
</feature>
<feature type="compositionally biased region" description="Acidic residues" evidence="5">
    <location>
        <begin position="349"/>
        <end position="362"/>
    </location>
</feature>
<feature type="region of interest" description="Disordered" evidence="5">
    <location>
        <begin position="578"/>
        <end position="667"/>
    </location>
</feature>
<feature type="region of interest" description="Disordered" evidence="5">
    <location>
        <begin position="336"/>
        <end position="414"/>
    </location>
</feature>
<dbReference type="GO" id="GO:0005737">
    <property type="term" value="C:cytoplasm"/>
    <property type="evidence" value="ECO:0007669"/>
    <property type="project" value="UniProtKB-SubCell"/>
</dbReference>
<evidence type="ECO:0000256" key="5">
    <source>
        <dbReference type="SAM" id="MobiDB-lite"/>
    </source>
</evidence>